<dbReference type="Proteomes" id="UP000765509">
    <property type="component" value="Unassembled WGS sequence"/>
</dbReference>
<dbReference type="EMBL" id="AVOT02047198">
    <property type="protein sequence ID" value="MBW0542471.1"/>
    <property type="molecule type" value="Genomic_DNA"/>
</dbReference>
<protein>
    <submittedName>
        <fullName evidence="2">Uncharacterized protein</fullName>
    </submittedName>
</protein>
<gene>
    <name evidence="2" type="ORF">O181_082186</name>
</gene>
<feature type="compositionally biased region" description="Basic and acidic residues" evidence="1">
    <location>
        <begin position="64"/>
        <end position="85"/>
    </location>
</feature>
<comment type="caution">
    <text evidence="2">The sequence shown here is derived from an EMBL/GenBank/DDBJ whole genome shotgun (WGS) entry which is preliminary data.</text>
</comment>
<feature type="region of interest" description="Disordered" evidence="1">
    <location>
        <begin position="27"/>
        <end position="85"/>
    </location>
</feature>
<reference evidence="2" key="1">
    <citation type="submission" date="2021-03" db="EMBL/GenBank/DDBJ databases">
        <title>Draft genome sequence of rust myrtle Austropuccinia psidii MF-1, a brazilian biotype.</title>
        <authorList>
            <person name="Quecine M.C."/>
            <person name="Pachon D.M.R."/>
            <person name="Bonatelli M.L."/>
            <person name="Correr F.H."/>
            <person name="Franceschini L.M."/>
            <person name="Leite T.F."/>
            <person name="Margarido G.R.A."/>
            <person name="Almeida C.A."/>
            <person name="Ferrarezi J.A."/>
            <person name="Labate C.A."/>
        </authorList>
    </citation>
    <scope>NUCLEOTIDE SEQUENCE</scope>
    <source>
        <strain evidence="2">MF-1</strain>
    </source>
</reference>
<keyword evidence="3" id="KW-1185">Reference proteome</keyword>
<evidence type="ECO:0000313" key="3">
    <source>
        <dbReference type="Proteomes" id="UP000765509"/>
    </source>
</evidence>
<sequence length="85" mass="10034">MANQTPDSQLSAYEQINRLLSEQCEQSQVVEDNKNRSPCILEGTPNMLGDTASQSSQQKRKRQTHEEAQVYRQQVERERWQKRQR</sequence>
<organism evidence="2 3">
    <name type="scientific">Austropuccinia psidii MF-1</name>
    <dbReference type="NCBI Taxonomy" id="1389203"/>
    <lineage>
        <taxon>Eukaryota</taxon>
        <taxon>Fungi</taxon>
        <taxon>Dikarya</taxon>
        <taxon>Basidiomycota</taxon>
        <taxon>Pucciniomycotina</taxon>
        <taxon>Pucciniomycetes</taxon>
        <taxon>Pucciniales</taxon>
        <taxon>Sphaerophragmiaceae</taxon>
        <taxon>Austropuccinia</taxon>
    </lineage>
</organism>
<dbReference type="AlphaFoldDB" id="A0A9Q3IGN9"/>
<proteinExistence type="predicted"/>
<evidence type="ECO:0000313" key="2">
    <source>
        <dbReference type="EMBL" id="MBW0542471.1"/>
    </source>
</evidence>
<evidence type="ECO:0000256" key="1">
    <source>
        <dbReference type="SAM" id="MobiDB-lite"/>
    </source>
</evidence>
<name>A0A9Q3IGN9_9BASI</name>
<accession>A0A9Q3IGN9</accession>